<dbReference type="PROSITE" id="PS50977">
    <property type="entry name" value="HTH_TETR_2"/>
    <property type="match status" value="1"/>
</dbReference>
<name>A0AB38FFX5_RHOWR</name>
<dbReference type="AlphaFoldDB" id="A0AB38FFX5"/>
<reference evidence="5 6" key="1">
    <citation type="submission" date="2018-06" db="EMBL/GenBank/DDBJ databases">
        <authorList>
            <consortium name="Pathogen Informatics"/>
            <person name="Doyle S."/>
        </authorList>
    </citation>
    <scope>NUCLEOTIDE SEQUENCE [LARGE SCALE GENOMIC DNA]</scope>
    <source>
        <strain evidence="5 6">NCTC13229</strain>
    </source>
</reference>
<evidence type="ECO:0000259" key="4">
    <source>
        <dbReference type="PROSITE" id="PS50977"/>
    </source>
</evidence>
<sequence length="133" mass="14438">MGTHAMTEQITDVPNSLSWRKARTRAALVRAAQSSMAAGKPTAPILEITQAADVGMGSFYNHFQTTEELSLAAVEEALDRHGATLDELPIGREHAAEVFAQSLHLTGRPHRRSPGPATLFTHGLTRRRRDADG</sequence>
<evidence type="ECO:0000313" key="5">
    <source>
        <dbReference type="EMBL" id="SPZ40457.1"/>
    </source>
</evidence>
<feature type="DNA-binding region" description="H-T-H motif" evidence="2">
    <location>
        <begin position="44"/>
        <end position="63"/>
    </location>
</feature>
<feature type="domain" description="HTH tetR-type" evidence="4">
    <location>
        <begin position="22"/>
        <end position="81"/>
    </location>
</feature>
<proteinExistence type="predicted"/>
<evidence type="ECO:0000256" key="3">
    <source>
        <dbReference type="SAM" id="MobiDB-lite"/>
    </source>
</evidence>
<dbReference type="EMBL" id="UAUI01000015">
    <property type="protein sequence ID" value="SPZ40457.1"/>
    <property type="molecule type" value="Genomic_DNA"/>
</dbReference>
<keyword evidence="1 2" id="KW-0238">DNA-binding</keyword>
<gene>
    <name evidence="5" type="ORF">NCTC13229_03940</name>
</gene>
<evidence type="ECO:0000256" key="2">
    <source>
        <dbReference type="PROSITE-ProRule" id="PRU00335"/>
    </source>
</evidence>
<dbReference type="GO" id="GO:0003677">
    <property type="term" value="F:DNA binding"/>
    <property type="evidence" value="ECO:0007669"/>
    <property type="project" value="UniProtKB-UniRule"/>
</dbReference>
<dbReference type="InterPro" id="IPR001647">
    <property type="entry name" value="HTH_TetR"/>
</dbReference>
<feature type="compositionally biased region" description="Basic residues" evidence="3">
    <location>
        <begin position="124"/>
        <end position="133"/>
    </location>
</feature>
<accession>A0AB38FFX5</accession>
<protein>
    <submittedName>
        <fullName evidence="5">TetR family transcriptional regulator</fullName>
    </submittedName>
</protein>
<evidence type="ECO:0000313" key="6">
    <source>
        <dbReference type="Proteomes" id="UP000251211"/>
    </source>
</evidence>
<evidence type="ECO:0000256" key="1">
    <source>
        <dbReference type="ARBA" id="ARBA00023125"/>
    </source>
</evidence>
<dbReference type="InterPro" id="IPR009057">
    <property type="entry name" value="Homeodomain-like_sf"/>
</dbReference>
<feature type="region of interest" description="Disordered" evidence="3">
    <location>
        <begin position="106"/>
        <end position="133"/>
    </location>
</feature>
<dbReference type="Proteomes" id="UP000251211">
    <property type="component" value="Unassembled WGS sequence"/>
</dbReference>
<organism evidence="5 6">
    <name type="scientific">Rhodococcus wratislaviensis</name>
    <name type="common">Tsukamurella wratislaviensis</name>
    <dbReference type="NCBI Taxonomy" id="44752"/>
    <lineage>
        <taxon>Bacteria</taxon>
        <taxon>Bacillati</taxon>
        <taxon>Actinomycetota</taxon>
        <taxon>Actinomycetes</taxon>
        <taxon>Mycobacteriales</taxon>
        <taxon>Nocardiaceae</taxon>
        <taxon>Rhodococcus</taxon>
    </lineage>
</organism>
<comment type="caution">
    <text evidence="5">The sequence shown here is derived from an EMBL/GenBank/DDBJ whole genome shotgun (WGS) entry which is preliminary data.</text>
</comment>
<dbReference type="Gene3D" id="1.10.357.10">
    <property type="entry name" value="Tetracycline Repressor, domain 2"/>
    <property type="match status" value="1"/>
</dbReference>
<dbReference type="SUPFAM" id="SSF46689">
    <property type="entry name" value="Homeodomain-like"/>
    <property type="match status" value="1"/>
</dbReference>